<evidence type="ECO:0000256" key="4">
    <source>
        <dbReference type="ARBA" id="ARBA00023014"/>
    </source>
</evidence>
<keyword evidence="5 8" id="KW-0456">Lyase</keyword>
<dbReference type="EC" id="4.2.1.9" evidence="8"/>
<dbReference type="Gene3D" id="3.50.30.80">
    <property type="entry name" value="IlvD/EDD C-terminal domain-like"/>
    <property type="match status" value="1"/>
</dbReference>
<dbReference type="Pfam" id="PF00920">
    <property type="entry name" value="ILVD_EDD_N"/>
    <property type="match status" value="1"/>
</dbReference>
<dbReference type="GO" id="GO:0004160">
    <property type="term" value="F:dihydroxy-acid dehydratase activity"/>
    <property type="evidence" value="ECO:0007669"/>
    <property type="project" value="UniProtKB-EC"/>
</dbReference>
<keyword evidence="2" id="KW-0479">Metal-binding</keyword>
<feature type="domain" description="Dihydroxy-acid/6-phosphogluconate dehydratase N-terminal" evidence="6">
    <location>
        <begin position="46"/>
        <end position="358"/>
    </location>
</feature>
<proteinExistence type="inferred from homology"/>
<dbReference type="EMBL" id="JBHTMN010000007">
    <property type="protein sequence ID" value="MFD1383113.1"/>
    <property type="molecule type" value="Genomic_DNA"/>
</dbReference>
<dbReference type="PANTHER" id="PTHR43183">
    <property type="entry name" value="HYPOTHETICAL DIHYDROXYACID DEHYDRATASE (EUROFUNG)-RELATED"/>
    <property type="match status" value="1"/>
</dbReference>
<evidence type="ECO:0000313" key="9">
    <source>
        <dbReference type="Proteomes" id="UP001597059"/>
    </source>
</evidence>
<dbReference type="InterPro" id="IPR056740">
    <property type="entry name" value="ILV_EDD_C"/>
</dbReference>
<keyword evidence="3" id="KW-0408">Iron</keyword>
<reference evidence="9" key="1">
    <citation type="journal article" date="2019" name="Int. J. Syst. Evol. Microbiol.">
        <title>The Global Catalogue of Microorganisms (GCM) 10K type strain sequencing project: providing services to taxonomists for standard genome sequencing and annotation.</title>
        <authorList>
            <consortium name="The Broad Institute Genomics Platform"/>
            <consortium name="The Broad Institute Genome Sequencing Center for Infectious Disease"/>
            <person name="Wu L."/>
            <person name="Ma J."/>
        </authorList>
    </citation>
    <scope>NUCLEOTIDE SEQUENCE [LARGE SCALE GENOMIC DNA]</scope>
    <source>
        <strain evidence="9">JCM 30774</strain>
    </source>
</reference>
<dbReference type="Proteomes" id="UP001597059">
    <property type="component" value="Unassembled WGS sequence"/>
</dbReference>
<accession>A0ABW4B0K3</accession>
<dbReference type="NCBIfam" id="NF009560">
    <property type="entry name" value="PRK13017.1"/>
    <property type="match status" value="1"/>
</dbReference>
<dbReference type="PROSITE" id="PS00886">
    <property type="entry name" value="ILVD_EDD_1"/>
    <property type="match status" value="1"/>
</dbReference>
<dbReference type="InterPro" id="IPR000581">
    <property type="entry name" value="ILV_EDD_N"/>
</dbReference>
<dbReference type="InterPro" id="IPR042096">
    <property type="entry name" value="Dihydro-acid_dehy_C"/>
</dbReference>
<organism evidence="8 9">
    <name type="scientific">Rhodanobacter aciditrophus</name>
    <dbReference type="NCBI Taxonomy" id="1623218"/>
    <lineage>
        <taxon>Bacteria</taxon>
        <taxon>Pseudomonadati</taxon>
        <taxon>Pseudomonadota</taxon>
        <taxon>Gammaproteobacteria</taxon>
        <taxon>Lysobacterales</taxon>
        <taxon>Rhodanobacteraceae</taxon>
        <taxon>Rhodanobacter</taxon>
    </lineage>
</organism>
<dbReference type="PANTHER" id="PTHR43183:SF1">
    <property type="entry name" value="HYPOTHETICAL DIHYDROXY-ACID DEHYDRATASE (EUROFUNG)-RELATED"/>
    <property type="match status" value="1"/>
</dbReference>
<dbReference type="SUPFAM" id="SSF143975">
    <property type="entry name" value="IlvD/EDD N-terminal domain-like"/>
    <property type="match status" value="1"/>
</dbReference>
<evidence type="ECO:0000256" key="5">
    <source>
        <dbReference type="ARBA" id="ARBA00023239"/>
    </source>
</evidence>
<comment type="caution">
    <text evidence="8">The sequence shown here is derived from an EMBL/GenBank/DDBJ whole genome shotgun (WGS) entry which is preliminary data.</text>
</comment>
<feature type="domain" description="Dihydroxy-acid/6-phosphogluconate dehydratase C-terminal" evidence="7">
    <location>
        <begin position="369"/>
        <end position="563"/>
    </location>
</feature>
<name>A0ABW4B0K3_9GAMM</name>
<evidence type="ECO:0000256" key="3">
    <source>
        <dbReference type="ARBA" id="ARBA00023004"/>
    </source>
</evidence>
<evidence type="ECO:0000259" key="6">
    <source>
        <dbReference type="Pfam" id="PF00920"/>
    </source>
</evidence>
<dbReference type="InterPro" id="IPR020558">
    <property type="entry name" value="DiOHA_6PGluconate_deHydtase_CS"/>
</dbReference>
<evidence type="ECO:0000313" key="8">
    <source>
        <dbReference type="EMBL" id="MFD1383113.1"/>
    </source>
</evidence>
<dbReference type="Pfam" id="PF24877">
    <property type="entry name" value="ILV_EDD_C"/>
    <property type="match status" value="1"/>
</dbReference>
<protein>
    <submittedName>
        <fullName evidence="8">L-arabinonate dehydratase</fullName>
        <ecNumber evidence="8">4.2.1.9</ecNumber>
    </submittedName>
</protein>
<dbReference type="InterPro" id="IPR037237">
    <property type="entry name" value="IlvD/EDD_N"/>
</dbReference>
<dbReference type="NCBIfam" id="NF004784">
    <property type="entry name" value="PRK06131.1"/>
    <property type="match status" value="1"/>
</dbReference>
<comment type="similarity">
    <text evidence="1">Belongs to the IlvD/Edd family.</text>
</comment>
<keyword evidence="9" id="KW-1185">Reference proteome</keyword>
<evidence type="ECO:0000256" key="1">
    <source>
        <dbReference type="ARBA" id="ARBA00006486"/>
    </source>
</evidence>
<sequence>MSQFTPKPWPRKLRSTEWFGGTSRDHIYHRSWMKNQGLPADLFDGRPVIGICNTWSQLTPCNAHLRDLAERVKHGIYEAGGLPLEFPVFSVGESSLRPTAMMYRNMAAMDVEEALRANPLDGVVLLAGCDKTTPALLMGAASVDIPSIVVSGGPMLNGYFRGERVGSGTALWQMSEDIKAGKMTSEDFLEAEQSMSRSPGSCNTMGTASSMASMAEALGMALSGNAAIPAVDSRRRVMAHLTGRRIVDMVKDDLKPSDILTRQAFENAIRVNGAIGGSTNAVIHLLAIAGRVGIDLSLDDWDKLGHEIATIVNLMPSGKYLMEEFFYAGGLPVVIKHLAEAGQLHKDALTVSGGSVWEEVKDVRNSNPDVILPVEKALTQKGGIAVLKGNLAPQGAVLKPSAASEHLLKHRGRAVVFEDIDDYKAKINDESLDIDETCVMVLKNCGPKGYPGMAEVGNMGLPPKVLRKGIKDMVRISDARMSGTAYGTVVLHTTPEAAAGGPLAIVQNGDMIELDVDARRLQLDIPDSELEARLAAWKSSIEAPKSGYIKLFFDHIQGADTGADFDFLKGCRGAPVPKDSH</sequence>
<dbReference type="NCBIfam" id="NF009559">
    <property type="entry name" value="PRK13016.1"/>
    <property type="match status" value="1"/>
</dbReference>
<evidence type="ECO:0000259" key="7">
    <source>
        <dbReference type="Pfam" id="PF24877"/>
    </source>
</evidence>
<dbReference type="SUPFAM" id="SSF52016">
    <property type="entry name" value="LeuD/IlvD-like"/>
    <property type="match status" value="1"/>
</dbReference>
<evidence type="ECO:0000256" key="2">
    <source>
        <dbReference type="ARBA" id="ARBA00022723"/>
    </source>
</evidence>
<dbReference type="InterPro" id="IPR052352">
    <property type="entry name" value="Sugar_Degrad_Dehydratases"/>
</dbReference>
<keyword evidence="4" id="KW-0411">Iron-sulfur</keyword>
<gene>
    <name evidence="8" type="primary">araD</name>
    <name evidence="8" type="ORF">ACFQ45_07030</name>
</gene>
<dbReference type="RefSeq" id="WP_377366288.1">
    <property type="nucleotide sequence ID" value="NZ_JBHTMN010000007.1"/>
</dbReference>